<dbReference type="EMBL" id="FXAT01000020">
    <property type="protein sequence ID" value="SMG61192.1"/>
    <property type="molecule type" value="Genomic_DNA"/>
</dbReference>
<dbReference type="AlphaFoldDB" id="A0A1X7M6W1"/>
<protein>
    <submittedName>
        <fullName evidence="1">Uncharacterized protein</fullName>
    </submittedName>
</protein>
<evidence type="ECO:0000313" key="2">
    <source>
        <dbReference type="Proteomes" id="UP000193228"/>
    </source>
</evidence>
<keyword evidence="2" id="KW-1185">Reference proteome</keyword>
<organism evidence="1 2">
    <name type="scientific">Paraburkholderia susongensis</name>
    <dbReference type="NCBI Taxonomy" id="1515439"/>
    <lineage>
        <taxon>Bacteria</taxon>
        <taxon>Pseudomonadati</taxon>
        <taxon>Pseudomonadota</taxon>
        <taxon>Betaproteobacteria</taxon>
        <taxon>Burkholderiales</taxon>
        <taxon>Burkholderiaceae</taxon>
        <taxon>Paraburkholderia</taxon>
    </lineage>
</organism>
<accession>A0A1X7M6W1</accession>
<gene>
    <name evidence="1" type="ORF">SAMN06265784_12013</name>
</gene>
<reference evidence="2" key="1">
    <citation type="submission" date="2017-04" db="EMBL/GenBank/DDBJ databases">
        <authorList>
            <person name="Varghese N."/>
            <person name="Submissions S."/>
        </authorList>
    </citation>
    <scope>NUCLEOTIDE SEQUENCE [LARGE SCALE GENOMIC DNA]</scope>
    <source>
        <strain evidence="2">LMG 29540</strain>
    </source>
</reference>
<evidence type="ECO:0000313" key="1">
    <source>
        <dbReference type="EMBL" id="SMG61192.1"/>
    </source>
</evidence>
<proteinExistence type="predicted"/>
<sequence length="63" mass="7042">MTQEQQVTRAKVGMLELALELLAYVRSVSSTGSSNRSWRGILRQPGASRLDSLEFARKTLIPH</sequence>
<dbReference type="Proteomes" id="UP000193228">
    <property type="component" value="Unassembled WGS sequence"/>
</dbReference>
<name>A0A1X7M6W1_9BURK</name>